<dbReference type="InterPro" id="IPR008207">
    <property type="entry name" value="Sig_transdc_His_kin_Hpt_dom"/>
</dbReference>
<dbReference type="Pfam" id="PF08448">
    <property type="entry name" value="PAS_4"/>
    <property type="match status" value="1"/>
</dbReference>
<dbReference type="PROSITE" id="PS50110">
    <property type="entry name" value="RESPONSE_REGULATORY"/>
    <property type="match status" value="1"/>
</dbReference>
<dbReference type="InterPro" id="IPR007895">
    <property type="entry name" value="MASE1"/>
</dbReference>
<dbReference type="InterPro" id="IPR000014">
    <property type="entry name" value="PAS"/>
</dbReference>
<evidence type="ECO:0000256" key="14">
    <source>
        <dbReference type="SAM" id="MobiDB-lite"/>
    </source>
</evidence>
<dbReference type="CDD" id="cd00130">
    <property type="entry name" value="PAS"/>
    <property type="match status" value="1"/>
</dbReference>
<comment type="caution">
    <text evidence="21">The sequence shown here is derived from an EMBL/GenBank/DDBJ whole genome shotgun (WGS) entry which is preliminary data.</text>
</comment>
<dbReference type="InterPro" id="IPR003594">
    <property type="entry name" value="HATPase_dom"/>
</dbReference>
<dbReference type="SMART" id="SM00091">
    <property type="entry name" value="PAS"/>
    <property type="match status" value="1"/>
</dbReference>
<keyword evidence="22" id="KW-1185">Reference proteome</keyword>
<dbReference type="EC" id="2.7.13.3" evidence="3"/>
<dbReference type="InterPro" id="IPR036641">
    <property type="entry name" value="HPT_dom_sf"/>
</dbReference>
<feature type="transmembrane region" description="Helical" evidence="15">
    <location>
        <begin position="284"/>
        <end position="305"/>
    </location>
</feature>
<comment type="catalytic activity">
    <reaction evidence="1">
        <text>ATP + protein L-histidine = ADP + protein N-phospho-L-histidine.</text>
        <dbReference type="EC" id="2.7.13.3"/>
    </reaction>
</comment>
<dbReference type="InterPro" id="IPR011006">
    <property type="entry name" value="CheY-like_superfamily"/>
</dbReference>
<dbReference type="Gene3D" id="3.40.50.2300">
    <property type="match status" value="1"/>
</dbReference>
<feature type="region of interest" description="Disordered" evidence="14">
    <location>
        <begin position="554"/>
        <end position="575"/>
    </location>
</feature>
<dbReference type="CDD" id="cd17546">
    <property type="entry name" value="REC_hyHK_CKI1_RcsC-like"/>
    <property type="match status" value="1"/>
</dbReference>
<feature type="domain" description="PAS" evidence="18">
    <location>
        <begin position="317"/>
        <end position="387"/>
    </location>
</feature>
<evidence type="ECO:0000256" key="13">
    <source>
        <dbReference type="PROSITE-ProRule" id="PRU00169"/>
    </source>
</evidence>
<accession>A0ABR8KQ65</accession>
<feature type="transmembrane region" description="Helical" evidence="15">
    <location>
        <begin position="210"/>
        <end position="231"/>
    </location>
</feature>
<keyword evidence="6 15" id="KW-0812">Transmembrane</keyword>
<sequence length="989" mass="106634">MISRASARESSHETAGLATGPIDTASVAASLTGAIGFFLLATLSLSLSKFDTTLASVWLPNATAVAFMMRARLANEVPFYCCVFTASILANSVAGTPMGMSAIFSIANIVDIALVTGLTRRACGHRPDMTHLPHLTSFVWAGGVVGPFTSACIASLAMGPDPEAIWAGASAWMLTDSMGMVLIVPAMLLIFDAMRSTETASSIEATEKAVLLIGGMVCAYFVFRQDIYPLLFLIPPITLLHAFRMGSLDTALYVISVAAVTSAMTWAGYGPIDKASDSPATQLYLVQAFIAANFLTGLPIAAILAGRDRIVGELDLGKRRLALLADNITDAVMRYDLEGVCTYASPSVRDVLDEEPEVLIGQRPTDRMHADARERITLAQERLVSGASDKERFTYRRYLDSEEGKPVFIEADCAVAYNSETGQREGIVVSARDVTERVELELLLTRARRHAENAAQAKSEFLANMSHEIRTPMNGVLGFSELLLQSELDSDQRRQTEMVVQSARSMMLLLNDILDLSKIEAGQIAIEQAPVDLHKTLAECVMLHRPNAEKKGLNLTFERDPGPDDHARTDGEPAASSDWIMTDGLRVRQIVLNLIGNAVKFTETGTIHVSYSLHADQFSVRVRDSGIGISASRLETIFQPFTQAESDTSRRFGGTGLGLTISRQLAELLGGFIEVESAAGVGSCFTLTLPAAHTEPAQVERSASTTVSIDQLPDNGRILLAEDHDINRILATEMLERCGQRVVTAHDGNEAISMVIDSVMRRAPFDLVLMDIQMPGCDGYAATRAIRAEGIGADMIPIIALTANAFPEDIAAARDAGMQGHLAKPLVFADLARVLQRWLPTRIVDKPSEIQTGRGMVEEQMAPEGARPEKDISARGKSEPIQVQSPELIERWQERRSEAVEAVRAAAAGGGLANGSMENDHRMELARIVHKLAGTAAMFGEPELGDQAAALERALRMARSGDVQEALAAELLTIADRGSAHMQAPTLPG</sequence>
<dbReference type="InterPro" id="IPR013656">
    <property type="entry name" value="PAS_4"/>
</dbReference>
<reference evidence="21 22" key="1">
    <citation type="submission" date="2020-09" db="EMBL/GenBank/DDBJ databases">
        <authorList>
            <person name="Yoon J.-W."/>
        </authorList>
    </citation>
    <scope>NUCLEOTIDE SEQUENCE [LARGE SCALE GENOMIC DNA]</scope>
    <source>
        <strain evidence="21 22">KMU-140</strain>
    </source>
</reference>
<dbReference type="SUPFAM" id="SSF47226">
    <property type="entry name" value="Histidine-containing phosphotransfer domain, HPT domain"/>
    <property type="match status" value="1"/>
</dbReference>
<dbReference type="InterPro" id="IPR003661">
    <property type="entry name" value="HisK_dim/P_dom"/>
</dbReference>
<dbReference type="PROSITE" id="PS50113">
    <property type="entry name" value="PAC"/>
    <property type="match status" value="1"/>
</dbReference>
<name>A0ABR8KQ65_9SPHN</name>
<evidence type="ECO:0000313" key="21">
    <source>
        <dbReference type="EMBL" id="MBD2842844.1"/>
    </source>
</evidence>
<dbReference type="InterPro" id="IPR036097">
    <property type="entry name" value="HisK_dim/P_sf"/>
</dbReference>
<feature type="domain" description="Histidine kinase" evidence="16">
    <location>
        <begin position="464"/>
        <end position="693"/>
    </location>
</feature>
<evidence type="ECO:0000313" key="22">
    <source>
        <dbReference type="Proteomes" id="UP000635384"/>
    </source>
</evidence>
<evidence type="ECO:0000256" key="9">
    <source>
        <dbReference type="ARBA" id="ARBA00022989"/>
    </source>
</evidence>
<dbReference type="SUPFAM" id="SSF55785">
    <property type="entry name" value="PYP-like sensor domain (PAS domain)"/>
    <property type="match status" value="1"/>
</dbReference>
<dbReference type="Gene3D" id="1.20.120.160">
    <property type="entry name" value="HPT domain"/>
    <property type="match status" value="1"/>
</dbReference>
<gene>
    <name evidence="21" type="ORF">IB285_11330</name>
</gene>
<feature type="transmembrane region" description="Helical" evidence="15">
    <location>
        <begin position="251"/>
        <end position="272"/>
    </location>
</feature>
<dbReference type="Proteomes" id="UP000635384">
    <property type="component" value="Unassembled WGS sequence"/>
</dbReference>
<evidence type="ECO:0000256" key="2">
    <source>
        <dbReference type="ARBA" id="ARBA00004651"/>
    </source>
</evidence>
<keyword evidence="4" id="KW-1003">Cell membrane</keyword>
<feature type="compositionally biased region" description="Basic and acidic residues" evidence="14">
    <location>
        <begin position="554"/>
        <end position="571"/>
    </location>
</feature>
<keyword evidence="5 13" id="KW-0597">Phosphoprotein</keyword>
<dbReference type="Pfam" id="PF00512">
    <property type="entry name" value="HisKA"/>
    <property type="match status" value="1"/>
</dbReference>
<feature type="domain" description="Response regulatory" evidence="17">
    <location>
        <begin position="717"/>
        <end position="839"/>
    </location>
</feature>
<evidence type="ECO:0000259" key="19">
    <source>
        <dbReference type="PROSITE" id="PS50113"/>
    </source>
</evidence>
<dbReference type="Gene3D" id="3.30.450.20">
    <property type="entry name" value="PAS domain"/>
    <property type="match status" value="1"/>
</dbReference>
<dbReference type="InterPro" id="IPR035965">
    <property type="entry name" value="PAS-like_dom_sf"/>
</dbReference>
<evidence type="ECO:0000256" key="3">
    <source>
        <dbReference type="ARBA" id="ARBA00012438"/>
    </source>
</evidence>
<dbReference type="InterPro" id="IPR001789">
    <property type="entry name" value="Sig_transdc_resp-reg_receiver"/>
</dbReference>
<keyword evidence="7" id="KW-0547">Nucleotide-binding</keyword>
<dbReference type="InterPro" id="IPR000700">
    <property type="entry name" value="PAS-assoc_C"/>
</dbReference>
<dbReference type="SMART" id="SM00387">
    <property type="entry name" value="HATPase_c"/>
    <property type="match status" value="1"/>
</dbReference>
<dbReference type="CDD" id="cd16922">
    <property type="entry name" value="HATPase_EvgS-ArcB-TorS-like"/>
    <property type="match status" value="1"/>
</dbReference>
<evidence type="ECO:0000259" key="20">
    <source>
        <dbReference type="PROSITE" id="PS50894"/>
    </source>
</evidence>
<dbReference type="PRINTS" id="PR00344">
    <property type="entry name" value="BCTRLSENSOR"/>
</dbReference>
<dbReference type="PANTHER" id="PTHR45339">
    <property type="entry name" value="HYBRID SIGNAL TRANSDUCTION HISTIDINE KINASE J"/>
    <property type="match status" value="1"/>
</dbReference>
<dbReference type="SMART" id="SM00448">
    <property type="entry name" value="REC"/>
    <property type="match status" value="1"/>
</dbReference>
<evidence type="ECO:0000256" key="15">
    <source>
        <dbReference type="SAM" id="Phobius"/>
    </source>
</evidence>
<dbReference type="Pfam" id="PF00072">
    <property type="entry name" value="Response_reg"/>
    <property type="match status" value="1"/>
</dbReference>
<evidence type="ECO:0000256" key="5">
    <source>
        <dbReference type="ARBA" id="ARBA00022553"/>
    </source>
</evidence>
<feature type="modified residue" description="Phosphohistidine" evidence="12">
    <location>
        <position position="930"/>
    </location>
</feature>
<feature type="domain" description="HPt" evidence="20">
    <location>
        <begin position="881"/>
        <end position="985"/>
    </location>
</feature>
<evidence type="ECO:0000256" key="7">
    <source>
        <dbReference type="ARBA" id="ARBA00022741"/>
    </source>
</evidence>
<feature type="transmembrane region" description="Helical" evidence="15">
    <location>
        <begin position="100"/>
        <end position="118"/>
    </location>
</feature>
<organism evidence="21 22">
    <name type="scientific">Erythrobacter rubeus</name>
    <dbReference type="NCBI Taxonomy" id="2760803"/>
    <lineage>
        <taxon>Bacteria</taxon>
        <taxon>Pseudomonadati</taxon>
        <taxon>Pseudomonadota</taxon>
        <taxon>Alphaproteobacteria</taxon>
        <taxon>Sphingomonadales</taxon>
        <taxon>Erythrobacteraceae</taxon>
        <taxon>Erythrobacter/Porphyrobacter group</taxon>
        <taxon>Erythrobacter</taxon>
    </lineage>
</organism>
<dbReference type="Gene3D" id="3.30.565.10">
    <property type="entry name" value="Histidine kinase-like ATPase, C-terminal domain"/>
    <property type="match status" value="1"/>
</dbReference>
<evidence type="ECO:0000256" key="12">
    <source>
        <dbReference type="PROSITE-ProRule" id="PRU00110"/>
    </source>
</evidence>
<evidence type="ECO:0000256" key="1">
    <source>
        <dbReference type="ARBA" id="ARBA00000085"/>
    </source>
</evidence>
<evidence type="ECO:0000256" key="11">
    <source>
        <dbReference type="ARBA" id="ARBA00023136"/>
    </source>
</evidence>
<comment type="subcellular location">
    <subcellularLocation>
        <location evidence="2">Cell membrane</location>
        <topology evidence="2">Multi-pass membrane protein</topology>
    </subcellularLocation>
</comment>
<protein>
    <recommendedName>
        <fullName evidence="3">histidine kinase</fullName>
        <ecNumber evidence="3">2.7.13.3</ecNumber>
    </recommendedName>
</protein>
<feature type="transmembrane region" description="Helical" evidence="15">
    <location>
        <begin position="138"/>
        <end position="158"/>
    </location>
</feature>
<dbReference type="PROSITE" id="PS50109">
    <property type="entry name" value="HIS_KIN"/>
    <property type="match status" value="1"/>
</dbReference>
<dbReference type="Pfam" id="PF02518">
    <property type="entry name" value="HATPase_c"/>
    <property type="match status" value="1"/>
</dbReference>
<dbReference type="NCBIfam" id="TIGR00229">
    <property type="entry name" value="sensory_box"/>
    <property type="match status" value="1"/>
</dbReference>
<dbReference type="SUPFAM" id="SSF55874">
    <property type="entry name" value="ATPase domain of HSP90 chaperone/DNA topoisomerase II/histidine kinase"/>
    <property type="match status" value="1"/>
</dbReference>
<dbReference type="InterPro" id="IPR004358">
    <property type="entry name" value="Sig_transdc_His_kin-like_C"/>
</dbReference>
<evidence type="ECO:0000259" key="18">
    <source>
        <dbReference type="PROSITE" id="PS50112"/>
    </source>
</evidence>
<feature type="compositionally biased region" description="Basic and acidic residues" evidence="14">
    <location>
        <begin position="866"/>
        <end position="878"/>
    </location>
</feature>
<keyword evidence="8" id="KW-0067">ATP-binding</keyword>
<proteinExistence type="predicted"/>
<evidence type="ECO:0000256" key="4">
    <source>
        <dbReference type="ARBA" id="ARBA00022475"/>
    </source>
</evidence>
<feature type="region of interest" description="Disordered" evidence="14">
    <location>
        <begin position="859"/>
        <end position="880"/>
    </location>
</feature>
<dbReference type="PROSITE" id="PS50112">
    <property type="entry name" value="PAS"/>
    <property type="match status" value="1"/>
</dbReference>
<evidence type="ECO:0000259" key="17">
    <source>
        <dbReference type="PROSITE" id="PS50110"/>
    </source>
</evidence>
<dbReference type="Pfam" id="PF05231">
    <property type="entry name" value="MASE1"/>
    <property type="match status" value="1"/>
</dbReference>
<feature type="transmembrane region" description="Helical" evidence="15">
    <location>
        <begin position="164"/>
        <end position="190"/>
    </location>
</feature>
<dbReference type="CDD" id="cd00082">
    <property type="entry name" value="HisKA"/>
    <property type="match status" value="1"/>
</dbReference>
<dbReference type="CDD" id="cd00088">
    <property type="entry name" value="HPT"/>
    <property type="match status" value="1"/>
</dbReference>
<keyword evidence="11 15" id="KW-0472">Membrane</keyword>
<keyword evidence="10" id="KW-0902">Two-component regulatory system</keyword>
<dbReference type="EMBL" id="JACXLC010000001">
    <property type="protein sequence ID" value="MBD2842844.1"/>
    <property type="molecule type" value="Genomic_DNA"/>
</dbReference>
<dbReference type="RefSeq" id="WP_190788271.1">
    <property type="nucleotide sequence ID" value="NZ_JACXLC010000001.1"/>
</dbReference>
<evidence type="ECO:0000256" key="6">
    <source>
        <dbReference type="ARBA" id="ARBA00022692"/>
    </source>
</evidence>
<feature type="transmembrane region" description="Helical" evidence="15">
    <location>
        <begin position="27"/>
        <end position="47"/>
    </location>
</feature>
<dbReference type="SMART" id="SM00388">
    <property type="entry name" value="HisKA"/>
    <property type="match status" value="1"/>
</dbReference>
<dbReference type="InterPro" id="IPR036890">
    <property type="entry name" value="HATPase_C_sf"/>
</dbReference>
<dbReference type="Gene3D" id="1.10.287.130">
    <property type="match status" value="1"/>
</dbReference>
<dbReference type="InterPro" id="IPR005467">
    <property type="entry name" value="His_kinase_dom"/>
</dbReference>
<evidence type="ECO:0000259" key="16">
    <source>
        <dbReference type="PROSITE" id="PS50109"/>
    </source>
</evidence>
<dbReference type="Pfam" id="PF01627">
    <property type="entry name" value="Hpt"/>
    <property type="match status" value="1"/>
</dbReference>
<evidence type="ECO:0000256" key="10">
    <source>
        <dbReference type="ARBA" id="ARBA00023012"/>
    </source>
</evidence>
<keyword evidence="9 15" id="KW-1133">Transmembrane helix</keyword>
<feature type="modified residue" description="4-aspartylphosphate" evidence="13">
    <location>
        <position position="771"/>
    </location>
</feature>
<dbReference type="SUPFAM" id="SSF47384">
    <property type="entry name" value="Homodimeric domain of signal transducing histidine kinase"/>
    <property type="match status" value="1"/>
</dbReference>
<evidence type="ECO:0000256" key="8">
    <source>
        <dbReference type="ARBA" id="ARBA00022840"/>
    </source>
</evidence>
<dbReference type="PROSITE" id="PS50894">
    <property type="entry name" value="HPT"/>
    <property type="match status" value="1"/>
</dbReference>
<dbReference type="PANTHER" id="PTHR45339:SF1">
    <property type="entry name" value="HYBRID SIGNAL TRANSDUCTION HISTIDINE KINASE J"/>
    <property type="match status" value="1"/>
</dbReference>
<feature type="domain" description="PAC" evidence="19">
    <location>
        <begin position="393"/>
        <end position="446"/>
    </location>
</feature>
<dbReference type="SUPFAM" id="SSF52172">
    <property type="entry name" value="CheY-like"/>
    <property type="match status" value="1"/>
</dbReference>